<dbReference type="SUPFAM" id="SSF89000">
    <property type="entry name" value="post-HMGL domain-like"/>
    <property type="match status" value="1"/>
</dbReference>
<dbReference type="InterPro" id="IPR055268">
    <property type="entry name" value="PCB-like"/>
</dbReference>
<dbReference type="EC" id="2.1.3.1" evidence="2"/>
<dbReference type="Pfam" id="PF00682">
    <property type="entry name" value="HMGL-like"/>
    <property type="match status" value="1"/>
</dbReference>
<proteinExistence type="predicted"/>
<dbReference type="Gene3D" id="3.20.20.70">
    <property type="entry name" value="Aldolase class I"/>
    <property type="match status" value="1"/>
</dbReference>
<dbReference type="RefSeq" id="WP_167170757.1">
    <property type="nucleotide sequence ID" value="NZ_BAAAOO010000004.1"/>
</dbReference>
<accession>A0ABX0SKF2</accession>
<name>A0ABX0SKF2_9ACTN</name>
<keyword evidence="2" id="KW-0808">Transferase</keyword>
<keyword evidence="3" id="KW-1185">Reference proteome</keyword>
<reference evidence="2 3" key="1">
    <citation type="submission" date="2020-02" db="EMBL/GenBank/DDBJ databases">
        <title>Sequencing the genomes of 1000 actinobacteria strains.</title>
        <authorList>
            <person name="Klenk H.-P."/>
        </authorList>
    </citation>
    <scope>NUCLEOTIDE SEQUENCE [LARGE SCALE GENOMIC DNA]</scope>
    <source>
        <strain evidence="2 3">DSM 19609</strain>
    </source>
</reference>
<dbReference type="Pfam" id="PF02436">
    <property type="entry name" value="PYC_OADA"/>
    <property type="match status" value="1"/>
</dbReference>
<gene>
    <name evidence="2" type="ORF">FB473_003104</name>
</gene>
<evidence type="ECO:0000259" key="1">
    <source>
        <dbReference type="PROSITE" id="PS50991"/>
    </source>
</evidence>
<organism evidence="2 3">
    <name type="scientific">Brooklawnia cerclae</name>
    <dbReference type="NCBI Taxonomy" id="349934"/>
    <lineage>
        <taxon>Bacteria</taxon>
        <taxon>Bacillati</taxon>
        <taxon>Actinomycetota</taxon>
        <taxon>Actinomycetes</taxon>
        <taxon>Propionibacteriales</taxon>
        <taxon>Propionibacteriaceae</taxon>
        <taxon>Brooklawnia</taxon>
    </lineage>
</organism>
<dbReference type="InterPro" id="IPR000891">
    <property type="entry name" value="PYR_CT"/>
</dbReference>
<evidence type="ECO:0000313" key="2">
    <source>
        <dbReference type="EMBL" id="NIH58409.1"/>
    </source>
</evidence>
<dbReference type="Proteomes" id="UP000749311">
    <property type="component" value="Unassembled WGS sequence"/>
</dbReference>
<sequence>MSPRQIEVSEPRQVGITELVLRDAHQSLMATRMAMEDMIDACADIDAAGYWSVECWGGATYDACIRFLNEDPWQRLRTFRELLPNSRLQMLLRGQNLLGYRHYNDEVVDRFVDKSAENGMDVFRVFDAMNDPRNLEHAMAAVKKAGKHAQGTICYTISPVHTTEGYVKLAGQLLDMGADSIAFKDMAALLKPQPAYDIVKGIKDTYGSDVQINVHCHSTTGVTQVSLMKAIEAGADVVDTAVSSMSLGPGHNPTESVVEMLEGTGYTTGLDLDRVLKIRDHFKKIRPKYADFESKTLVDTNIFKSQIPGGMLSNMESQLRAQGAEARIDEVMNMVPVCRKDAGYPPLVTPSSQIVGTQAVFNVLMGPYKVMTGEFADMMLGYYGASPAERNPEIIKQAAAQAKKDPIDVRPADLLEPEWDKLVSEASALQGFDGTEEDVLTYALFPGVASTFFENRSKGPKSVAKSEAQLKAEAEGKASTALNGPITYSVTVNGASHTVAVEPA</sequence>
<dbReference type="PROSITE" id="PS50991">
    <property type="entry name" value="PYR_CT"/>
    <property type="match status" value="1"/>
</dbReference>
<protein>
    <submittedName>
        <fullName evidence="2">Methylmalonyl-CoA carboxyltransferase 5S subunit</fullName>
        <ecNumber evidence="2">2.1.3.1</ecNumber>
    </submittedName>
</protein>
<evidence type="ECO:0000313" key="3">
    <source>
        <dbReference type="Proteomes" id="UP000749311"/>
    </source>
</evidence>
<dbReference type="InterPro" id="IPR003379">
    <property type="entry name" value="Carboxylase_cons_dom"/>
</dbReference>
<dbReference type="EMBL" id="JAAMOZ010000003">
    <property type="protein sequence ID" value="NIH58409.1"/>
    <property type="molecule type" value="Genomic_DNA"/>
</dbReference>
<feature type="domain" description="Pyruvate carboxyltransferase" evidence="1">
    <location>
        <begin position="14"/>
        <end position="276"/>
    </location>
</feature>
<comment type="caution">
    <text evidence="2">The sequence shown here is derived from an EMBL/GenBank/DDBJ whole genome shotgun (WGS) entry which is preliminary data.</text>
</comment>
<dbReference type="PANTHER" id="PTHR43778">
    <property type="entry name" value="PYRUVATE CARBOXYLASE"/>
    <property type="match status" value="1"/>
</dbReference>
<dbReference type="GO" id="GO:0047154">
    <property type="term" value="F:methylmalonyl-CoA carboxytransferase activity"/>
    <property type="evidence" value="ECO:0007669"/>
    <property type="project" value="UniProtKB-EC"/>
</dbReference>
<dbReference type="InterPro" id="IPR013785">
    <property type="entry name" value="Aldolase_TIM"/>
</dbReference>
<dbReference type="CDD" id="cd07937">
    <property type="entry name" value="DRE_TIM_PC_TC_5S"/>
    <property type="match status" value="1"/>
</dbReference>
<dbReference type="NCBIfam" id="NF006761">
    <property type="entry name" value="PRK09282.1"/>
    <property type="match status" value="1"/>
</dbReference>
<dbReference type="PANTHER" id="PTHR43778:SF2">
    <property type="entry name" value="PYRUVATE CARBOXYLASE, MITOCHONDRIAL"/>
    <property type="match status" value="1"/>
</dbReference>
<dbReference type="NCBIfam" id="NF008984">
    <property type="entry name" value="PRK12330.1"/>
    <property type="match status" value="1"/>
</dbReference>
<dbReference type="SUPFAM" id="SSF51569">
    <property type="entry name" value="Aldolase"/>
    <property type="match status" value="1"/>
</dbReference>